<evidence type="ECO:0000256" key="2">
    <source>
        <dbReference type="SAM" id="Phobius"/>
    </source>
</evidence>
<sequence>MRLFSLSIGNEVSQGTNGPLPGSGKADARPRGTSTRGARSVFLSIILVLVVLAIGSLVALRLSLPEINRFRPEVEWWISEATGQNLSIGALDAIWRGWTPELIIRGIRLSNTATDASILQSLRIRLGVNPLSVFGQNGFRMERISLSDVSLTIIRSRNGTLRLAGTRAPSSPPSEKLGIESLLPWLLRQPHVDVMSANIRWHDEENENASFSMPNTHLGIRRTGPRHQIRITLHSPDDVKHSEGASSLETTSGVLSGIADISVQPTTLSWSGRIFLRMDGFDLNRFPLLQRTLAPLAISGTASSELWTSWNRGRLEYVEGDFAFRDLVLGGMNADTTMQSKEKDGLSEKRDCTPLCAIVDKTMADQKVSIERMNGRLKLSRSGIDDWRLQLRQFTFAASGKEWPSTQARVELAQSRNQHGWLVKIRDAELQNEDITARLVGAGQWFEDQSSPDVRLVMDLEHRRLDTLERYLPMDAMSKILADWLRHAFPKGEITEGRVLFHGRIADFPFDNGEGVFEVRVKTSEETTFRYAESWPPIEQAKADIDVYGRSLTITLNSGIIQGARIGKGRAEIHDIMAETPILTVHSHAEGDVREGLAFLREGPLAAEYGSRIAGLHGTGKHRLDLDLRMPLPPDTQVRTRGSITFLNDILDIKIPWTASDKTHLILHRVNGVLAFDEQGIVGKLMARYLGRPITLEIAKAPKPENSTRFTIDGLDTDTLLAYPTLKSALQEIPPSSLSVIRRITDKATWQITLDLPDDWGPNNRTGRLKVVSDLRGATASLPPPLSGRPFQLEMSLGKEKEAEAKEQHVRFRFGSQVRGIFSPGKPGNQGKWRSAIRIGAGRIILPEAGLRIDGNAAYFSLDQWRPLWTSLMGSKSVSGTQRKPVMKTPPFGKAPNLQARLSFDKFIAFGRTLDDTDLRVDGGSNNAWHIQILSDQLRGHIRIPPQGDDDTTIAVALTELRLPLSDDGADFAPENIPPLRLVCDNLHYDNRRWGKIELLELSPDSQGLRIERIRLKSENARIQGKGLWEQHTTTSSRSRFQIEVDGPDLGKLLSSFGYEGDVAKRGNTHLALDIGWPGPPTKFQLERMEGTLDVEITDGRLLAIEPGATGRVFGLLSITLLPRRLLLDFRDIFQEGLVYDRMKGKFKIHDGKAKTDPVFSVEGPTSRIEITGATGLVTEEYNQIARVTPKISSSLPLAAIGIVQKLVDSPFFDEVFIYRYAIKGTWDAPEIERVENP</sequence>
<protein>
    <submittedName>
        <fullName evidence="5">TIGR02099 family protein</fullName>
    </submittedName>
</protein>
<feature type="domain" description="YhdP central" evidence="3">
    <location>
        <begin position="407"/>
        <end position="1232"/>
    </location>
</feature>
<reference evidence="5" key="1">
    <citation type="submission" date="2019-02" db="EMBL/GenBank/DDBJ databases">
        <authorList>
            <person name="Gruber-Vodicka R. H."/>
            <person name="Seah K. B. B."/>
        </authorList>
    </citation>
    <scope>NUCLEOTIDE SEQUENCE</scope>
    <source>
        <strain evidence="4">BECK_BZ197</strain>
        <strain evidence="6">BECK_BZ198</strain>
        <strain evidence="5">BECK_BZ199</strain>
    </source>
</reference>
<dbReference type="Pfam" id="PF13116">
    <property type="entry name" value="YhdP"/>
    <property type="match status" value="1"/>
</dbReference>
<dbReference type="PANTHER" id="PTHR38690">
    <property type="entry name" value="PROTEASE-RELATED"/>
    <property type="match status" value="1"/>
</dbReference>
<evidence type="ECO:0000259" key="3">
    <source>
        <dbReference type="Pfam" id="PF13116"/>
    </source>
</evidence>
<evidence type="ECO:0000313" key="6">
    <source>
        <dbReference type="EMBL" id="VFK74629.1"/>
    </source>
</evidence>
<evidence type="ECO:0000313" key="4">
    <source>
        <dbReference type="EMBL" id="VFK23907.1"/>
    </source>
</evidence>
<evidence type="ECO:0000256" key="1">
    <source>
        <dbReference type="SAM" id="MobiDB-lite"/>
    </source>
</evidence>
<keyword evidence="2" id="KW-0812">Transmembrane</keyword>
<name>A0A450XBY0_9GAMM</name>
<keyword evidence="2" id="KW-0472">Membrane</keyword>
<feature type="transmembrane region" description="Helical" evidence="2">
    <location>
        <begin position="41"/>
        <end position="64"/>
    </location>
</feature>
<dbReference type="InterPro" id="IPR025263">
    <property type="entry name" value="YhdP_central"/>
</dbReference>
<feature type="region of interest" description="Disordered" evidence="1">
    <location>
        <begin position="9"/>
        <end position="32"/>
    </location>
</feature>
<evidence type="ECO:0000313" key="5">
    <source>
        <dbReference type="EMBL" id="VFK26784.1"/>
    </source>
</evidence>
<organism evidence="5">
    <name type="scientific">Candidatus Kentrum sp. MB</name>
    <dbReference type="NCBI Taxonomy" id="2138164"/>
    <lineage>
        <taxon>Bacteria</taxon>
        <taxon>Pseudomonadati</taxon>
        <taxon>Pseudomonadota</taxon>
        <taxon>Gammaproteobacteria</taxon>
        <taxon>Candidatus Kentrum</taxon>
    </lineage>
</organism>
<proteinExistence type="predicted"/>
<keyword evidence="2" id="KW-1133">Transmembrane helix</keyword>
<accession>A0A450XBY0</accession>
<dbReference type="EMBL" id="CAADGH010000007">
    <property type="protein sequence ID" value="VFK74629.1"/>
    <property type="molecule type" value="Genomic_DNA"/>
</dbReference>
<dbReference type="EMBL" id="CAADFQ010000001">
    <property type="protein sequence ID" value="VFK26784.1"/>
    <property type="molecule type" value="Genomic_DNA"/>
</dbReference>
<dbReference type="InterPro" id="IPR011836">
    <property type="entry name" value="YhdP"/>
</dbReference>
<dbReference type="PANTHER" id="PTHR38690:SF1">
    <property type="entry name" value="PROTEASE"/>
    <property type="match status" value="1"/>
</dbReference>
<dbReference type="AlphaFoldDB" id="A0A450XBY0"/>
<gene>
    <name evidence="4" type="ORF">BECKMB1821G_GA0114241_100650</name>
    <name evidence="6" type="ORF">BECKMB1821H_GA0114242_100748</name>
    <name evidence="5" type="ORF">BECKMB1821I_GA0114274_1001121</name>
</gene>
<dbReference type="EMBL" id="CAADFO010000006">
    <property type="protein sequence ID" value="VFK23907.1"/>
    <property type="molecule type" value="Genomic_DNA"/>
</dbReference>